<dbReference type="InParanoid" id="A0A7M7HR10"/>
<dbReference type="PRINTS" id="PR00081">
    <property type="entry name" value="GDHRDH"/>
</dbReference>
<name>A0A7M7HR10_STRPU</name>
<dbReference type="GO" id="GO:0016491">
    <property type="term" value="F:oxidoreductase activity"/>
    <property type="evidence" value="ECO:0007669"/>
    <property type="project" value="UniProtKB-KW"/>
</dbReference>
<keyword evidence="2" id="KW-0560">Oxidoreductase</keyword>
<dbReference type="OMA" id="MEEINCM"/>
<evidence type="ECO:0000256" key="2">
    <source>
        <dbReference type="ARBA" id="ARBA00023002"/>
    </source>
</evidence>
<organism evidence="3 4">
    <name type="scientific">Strongylocentrotus purpuratus</name>
    <name type="common">Purple sea urchin</name>
    <dbReference type="NCBI Taxonomy" id="7668"/>
    <lineage>
        <taxon>Eukaryota</taxon>
        <taxon>Metazoa</taxon>
        <taxon>Echinodermata</taxon>
        <taxon>Eleutherozoa</taxon>
        <taxon>Echinozoa</taxon>
        <taxon>Echinoidea</taxon>
        <taxon>Euechinoidea</taxon>
        <taxon>Echinacea</taxon>
        <taxon>Camarodonta</taxon>
        <taxon>Echinidea</taxon>
        <taxon>Strongylocentrotidae</taxon>
        <taxon>Strongylocentrotus</taxon>
    </lineage>
</organism>
<proteinExistence type="inferred from homology"/>
<dbReference type="PANTHER" id="PTHR24320:SF152">
    <property type="entry name" value="SHORT-CHAIN DEHYDROGENASE_REDUCTASE FAMILY PROTEIN"/>
    <property type="match status" value="1"/>
</dbReference>
<dbReference type="Proteomes" id="UP000007110">
    <property type="component" value="Unassembled WGS sequence"/>
</dbReference>
<dbReference type="Gene3D" id="3.40.50.720">
    <property type="entry name" value="NAD(P)-binding Rossmann-like Domain"/>
    <property type="match status" value="1"/>
</dbReference>
<dbReference type="Pfam" id="PF00106">
    <property type="entry name" value="adh_short"/>
    <property type="match status" value="1"/>
</dbReference>
<reference evidence="3" key="2">
    <citation type="submission" date="2021-01" db="UniProtKB">
        <authorList>
            <consortium name="EnsemblMetazoa"/>
        </authorList>
    </citation>
    <scope>IDENTIFICATION</scope>
</reference>
<evidence type="ECO:0000313" key="4">
    <source>
        <dbReference type="Proteomes" id="UP000007110"/>
    </source>
</evidence>
<dbReference type="SUPFAM" id="SSF51735">
    <property type="entry name" value="NAD(P)-binding Rossmann-fold domains"/>
    <property type="match status" value="1"/>
</dbReference>
<dbReference type="AlphaFoldDB" id="A0A7M7HR10"/>
<protein>
    <submittedName>
        <fullName evidence="3">Uncharacterized protein</fullName>
    </submittedName>
</protein>
<accession>A0A7M7HR10</accession>
<evidence type="ECO:0000313" key="3">
    <source>
        <dbReference type="EnsemblMetazoa" id="XP_011682059"/>
    </source>
</evidence>
<keyword evidence="4" id="KW-1185">Reference proteome</keyword>
<evidence type="ECO:0000256" key="1">
    <source>
        <dbReference type="ARBA" id="ARBA00006484"/>
    </source>
</evidence>
<dbReference type="KEGG" id="spu:579952"/>
<dbReference type="GeneID" id="579952"/>
<dbReference type="PANTHER" id="PTHR24320">
    <property type="entry name" value="RETINOL DEHYDROGENASE"/>
    <property type="match status" value="1"/>
</dbReference>
<reference evidence="4" key="1">
    <citation type="submission" date="2015-02" db="EMBL/GenBank/DDBJ databases">
        <title>Genome sequencing for Strongylocentrotus purpuratus.</title>
        <authorList>
            <person name="Murali S."/>
            <person name="Liu Y."/>
            <person name="Vee V."/>
            <person name="English A."/>
            <person name="Wang M."/>
            <person name="Skinner E."/>
            <person name="Han Y."/>
            <person name="Muzny D.M."/>
            <person name="Worley K.C."/>
            <person name="Gibbs R.A."/>
        </authorList>
    </citation>
    <scope>NUCLEOTIDE SEQUENCE</scope>
</reference>
<dbReference type="RefSeq" id="XP_011682059.1">
    <property type="nucleotide sequence ID" value="XM_011683757.2"/>
</dbReference>
<sequence>MGTSLTSQKPVPDVDLTQKTVIVTGANTGIGYETAKTLAQLGAKVIVACRSEAKANEAIERMKKEHSEEKSDDKESKVKIKTDDLDVEFMILDLSSIASTMSFVEAFKAKGLPLHILVCNAGIIYGGEVKTTDGFEIHFQVNYLSHFLLTLHLLPVLKASGGNAKIILVSSISYRGVSWHEENMQFMNEHPMSKYGSTKLYQIMEMFTLAERLEGSGIGVFSLHPGVVDTDIMKRENQQVSGSMKFLAGMLSSMRLARNSFHGALTTIHAAVNPQYDGKTALYLENSKPTSLKNPSATDKDKQEFLWKYSLECLKDYITEDTLKELTSQ</sequence>
<dbReference type="InterPro" id="IPR036291">
    <property type="entry name" value="NAD(P)-bd_dom_sf"/>
</dbReference>
<dbReference type="InterPro" id="IPR002347">
    <property type="entry name" value="SDR_fam"/>
</dbReference>
<dbReference type="EnsemblMetazoa" id="XM_011683757">
    <property type="protein sequence ID" value="XP_011682059"/>
    <property type="gene ID" value="LOC579952"/>
</dbReference>
<dbReference type="OrthoDB" id="191139at2759"/>
<comment type="similarity">
    <text evidence="1">Belongs to the short-chain dehydrogenases/reductases (SDR) family.</text>
</comment>